<dbReference type="GO" id="GO:0103068">
    <property type="term" value="F:leukotriene C4 gamma-glutamyl transferase activity"/>
    <property type="evidence" value="ECO:0007669"/>
    <property type="project" value="UniProtKB-EC"/>
</dbReference>
<comment type="pathway">
    <text evidence="9">Sulfur metabolism; glutathione metabolism.</text>
</comment>
<gene>
    <name evidence="10" type="primary">ggt</name>
    <name evidence="10" type="ORF">ACFPPC_21235</name>
</gene>
<dbReference type="PRINTS" id="PR01210">
    <property type="entry name" value="GGTRANSPTASE"/>
</dbReference>
<evidence type="ECO:0000256" key="5">
    <source>
        <dbReference type="ARBA" id="ARBA00022801"/>
    </source>
</evidence>
<dbReference type="SUPFAM" id="SSF56235">
    <property type="entry name" value="N-terminal nucleophile aminohydrolases (Ntn hydrolases)"/>
    <property type="match status" value="1"/>
</dbReference>
<dbReference type="InterPro" id="IPR043137">
    <property type="entry name" value="GGT_ssub_C"/>
</dbReference>
<keyword evidence="4 9" id="KW-0808">Transferase</keyword>
<dbReference type="RefSeq" id="WP_377010954.1">
    <property type="nucleotide sequence ID" value="NZ_JBHSLV010000040.1"/>
</dbReference>
<name>A0ABW0HGP9_9HYPH</name>
<evidence type="ECO:0000256" key="8">
    <source>
        <dbReference type="ARBA" id="ARBA00047417"/>
    </source>
</evidence>
<keyword evidence="6 9" id="KW-0865">Zymogen</keyword>
<comment type="similarity">
    <text evidence="3 9">Belongs to the gamma-glutamyltransferase family.</text>
</comment>
<evidence type="ECO:0000256" key="2">
    <source>
        <dbReference type="ARBA" id="ARBA00001089"/>
    </source>
</evidence>
<keyword evidence="5 9" id="KW-0378">Hydrolase</keyword>
<keyword evidence="9" id="KW-0317">Glutathione biosynthesis</keyword>
<comment type="caution">
    <text evidence="10">The sequence shown here is derived from an EMBL/GenBank/DDBJ whole genome shotgun (WGS) entry which is preliminary data.</text>
</comment>
<dbReference type="NCBIfam" id="TIGR00066">
    <property type="entry name" value="g_glut_trans"/>
    <property type="match status" value="1"/>
</dbReference>
<evidence type="ECO:0000256" key="9">
    <source>
        <dbReference type="RuleBase" id="RU368036"/>
    </source>
</evidence>
<comment type="catalytic activity">
    <reaction evidence="1 9">
        <text>an S-substituted glutathione + H2O = an S-substituted L-cysteinylglycine + L-glutamate</text>
        <dbReference type="Rhea" id="RHEA:59468"/>
        <dbReference type="ChEBI" id="CHEBI:15377"/>
        <dbReference type="ChEBI" id="CHEBI:29985"/>
        <dbReference type="ChEBI" id="CHEBI:90779"/>
        <dbReference type="ChEBI" id="CHEBI:143103"/>
        <dbReference type="EC" id="3.4.19.13"/>
    </reaction>
</comment>
<dbReference type="InterPro" id="IPR000101">
    <property type="entry name" value="GGT_peptidase"/>
</dbReference>
<evidence type="ECO:0000313" key="10">
    <source>
        <dbReference type="EMBL" id="MFC5395159.1"/>
    </source>
</evidence>
<evidence type="ECO:0000313" key="11">
    <source>
        <dbReference type="Proteomes" id="UP001596104"/>
    </source>
</evidence>
<proteinExistence type="inferred from homology"/>
<reference evidence="11" key="1">
    <citation type="journal article" date="2019" name="Int. J. Syst. Evol. Microbiol.">
        <title>The Global Catalogue of Microorganisms (GCM) 10K type strain sequencing project: providing services to taxonomists for standard genome sequencing and annotation.</title>
        <authorList>
            <consortium name="The Broad Institute Genomics Platform"/>
            <consortium name="The Broad Institute Genome Sequencing Center for Infectious Disease"/>
            <person name="Wu L."/>
            <person name="Ma J."/>
        </authorList>
    </citation>
    <scope>NUCLEOTIDE SEQUENCE [LARGE SCALE GENOMIC DNA]</scope>
    <source>
        <strain evidence="11">CGMCC 1.16326</strain>
    </source>
</reference>
<dbReference type="EC" id="3.4.19.13" evidence="9"/>
<keyword evidence="11" id="KW-1185">Reference proteome</keyword>
<comment type="PTM">
    <text evidence="9">Cleaved by autocatalysis into a large and a small subunit.</text>
</comment>
<dbReference type="Gene3D" id="3.60.20.40">
    <property type="match status" value="1"/>
</dbReference>
<dbReference type="InterPro" id="IPR051792">
    <property type="entry name" value="GGT_bact"/>
</dbReference>
<dbReference type="InterPro" id="IPR029055">
    <property type="entry name" value="Ntn_hydrolases_N"/>
</dbReference>
<dbReference type="Proteomes" id="UP001596104">
    <property type="component" value="Unassembled WGS sequence"/>
</dbReference>
<dbReference type="PANTHER" id="PTHR43199:SF1">
    <property type="entry name" value="GLUTATHIONE HYDROLASE PROENZYME"/>
    <property type="match status" value="1"/>
</dbReference>
<dbReference type="Pfam" id="PF01019">
    <property type="entry name" value="G_glu_transpept"/>
    <property type="match status" value="1"/>
</dbReference>
<evidence type="ECO:0000256" key="7">
    <source>
        <dbReference type="ARBA" id="ARBA00023315"/>
    </source>
</evidence>
<dbReference type="EMBL" id="JBHSLV010000040">
    <property type="protein sequence ID" value="MFC5395159.1"/>
    <property type="molecule type" value="Genomic_DNA"/>
</dbReference>
<accession>A0ABW0HGP9</accession>
<comment type="catalytic activity">
    <reaction evidence="8 9">
        <text>an N-terminal (5-L-glutamyl)-[peptide] + an alpha-amino acid = 5-L-glutamyl amino acid + an N-terminal L-alpha-aminoacyl-[peptide]</text>
        <dbReference type="Rhea" id="RHEA:23904"/>
        <dbReference type="Rhea" id="RHEA-COMP:9780"/>
        <dbReference type="Rhea" id="RHEA-COMP:9795"/>
        <dbReference type="ChEBI" id="CHEBI:77644"/>
        <dbReference type="ChEBI" id="CHEBI:78597"/>
        <dbReference type="ChEBI" id="CHEBI:78599"/>
        <dbReference type="ChEBI" id="CHEBI:78608"/>
        <dbReference type="EC" id="2.3.2.2"/>
    </reaction>
</comment>
<evidence type="ECO:0000256" key="4">
    <source>
        <dbReference type="ARBA" id="ARBA00022679"/>
    </source>
</evidence>
<dbReference type="EC" id="2.3.2.2" evidence="9"/>
<dbReference type="PANTHER" id="PTHR43199">
    <property type="entry name" value="GLUTATHIONE HYDROLASE"/>
    <property type="match status" value="1"/>
</dbReference>
<comment type="subunit">
    <text evidence="9">This enzyme consists of two polypeptide chains, which are synthesized in precursor form from a single polypeptide.</text>
</comment>
<keyword evidence="7 9" id="KW-0012">Acyltransferase</keyword>
<organism evidence="10 11">
    <name type="scientific">Bosea vestrisii</name>
    <dbReference type="NCBI Taxonomy" id="151416"/>
    <lineage>
        <taxon>Bacteria</taxon>
        <taxon>Pseudomonadati</taxon>
        <taxon>Pseudomonadota</taxon>
        <taxon>Alphaproteobacteria</taxon>
        <taxon>Hyphomicrobiales</taxon>
        <taxon>Boseaceae</taxon>
        <taxon>Bosea</taxon>
    </lineage>
</organism>
<sequence length="532" mass="57270">MRNITITTAKSATYLENVGSGGNAVDAAIACALVQGVVDPLMTGIAGFGSLGIYFPSKAFHGYIDFHAPAPAAARADMWTDLIEGEARDGYGFILKGRVNDIGYQSICVPASLKAYYEAHQEFGVLPWSDIVQPAIEWAERGWMVRPHVHYFWSEPSQMGRTSNPERLAFTAAGRKLYCRADGTPKQVGEWVHNPDYAQTLRLIAAQGADVFYQGELAELIVKDMEAHGGLISRADLAGYRPLRRDPLWGSYRGYEIATNQPPGGGIMLVEMLNILENFDLRSIGHNSADYVRLVSEVMKRATADKDRDVGDPDFVGVPLDHLISKDYAAAMAAEIDAGVVADVPRFNSGLPSKDTTQVSVVDKDGNCVTMTHSLGMPSGVITEGVGFFYNGCMGVFDPRPGKASSIAPGKARFSSVCPSIVFRDRRPYLVIGAPGATQIAMGVLQAILNVLDYDMTMTEAVSAPRFSATSNAIDVSNRIPYGVTRALEAKGYEVVRSPYTFGFAAVHGVRVDGDRLDGGADPGHDGVALAV</sequence>
<comment type="catalytic activity">
    <reaction evidence="2 9">
        <text>glutathione + H2O = L-cysteinylglycine + L-glutamate</text>
        <dbReference type="Rhea" id="RHEA:28807"/>
        <dbReference type="ChEBI" id="CHEBI:15377"/>
        <dbReference type="ChEBI" id="CHEBI:29985"/>
        <dbReference type="ChEBI" id="CHEBI:57925"/>
        <dbReference type="ChEBI" id="CHEBI:61694"/>
        <dbReference type="EC" id="3.4.19.13"/>
    </reaction>
</comment>
<protein>
    <recommendedName>
        <fullName evidence="9">Glutathione hydrolase proenzyme</fullName>
        <ecNumber evidence="9">2.3.2.2</ecNumber>
        <ecNumber evidence="9">3.4.19.13</ecNumber>
    </recommendedName>
    <component>
        <recommendedName>
            <fullName evidence="9">Glutathione hydrolase large chain</fullName>
        </recommendedName>
    </component>
    <component>
        <recommendedName>
            <fullName evidence="9">Glutathione hydrolase small chain</fullName>
        </recommendedName>
    </component>
</protein>
<evidence type="ECO:0000256" key="6">
    <source>
        <dbReference type="ARBA" id="ARBA00023145"/>
    </source>
</evidence>
<evidence type="ECO:0000256" key="1">
    <source>
        <dbReference type="ARBA" id="ARBA00001049"/>
    </source>
</evidence>
<evidence type="ECO:0000256" key="3">
    <source>
        <dbReference type="ARBA" id="ARBA00009381"/>
    </source>
</evidence>
<dbReference type="InterPro" id="IPR043138">
    <property type="entry name" value="GGT_lsub"/>
</dbReference>
<dbReference type="Gene3D" id="1.10.246.130">
    <property type="match status" value="1"/>
</dbReference>